<keyword evidence="6" id="KW-0732">Signal</keyword>
<feature type="domain" description="Peptidase A1" evidence="7">
    <location>
        <begin position="84"/>
        <end position="390"/>
    </location>
</feature>
<evidence type="ECO:0000256" key="5">
    <source>
        <dbReference type="SAM" id="MobiDB-lite"/>
    </source>
</evidence>
<dbReference type="eggNOG" id="KOG1339">
    <property type="taxonomic scope" value="Eukaryota"/>
</dbReference>
<evidence type="ECO:0000256" key="3">
    <source>
        <dbReference type="ARBA" id="ARBA00022801"/>
    </source>
</evidence>
<dbReference type="InterPro" id="IPR001969">
    <property type="entry name" value="Aspartic_peptidase_AS"/>
</dbReference>
<dbReference type="EMBL" id="JPOX01000004">
    <property type="protein sequence ID" value="KFX52020.1"/>
    <property type="molecule type" value="Genomic_DNA"/>
</dbReference>
<evidence type="ECO:0000256" key="2">
    <source>
        <dbReference type="ARBA" id="ARBA00022750"/>
    </source>
</evidence>
<keyword evidence="3 4" id="KW-0378">Hydrolase</keyword>
<keyword evidence="2 4" id="KW-0064">Aspartyl protease</keyword>
<dbReference type="InterPro" id="IPR021109">
    <property type="entry name" value="Peptidase_aspartic_dom_sf"/>
</dbReference>
<evidence type="ECO:0000256" key="1">
    <source>
        <dbReference type="ARBA" id="ARBA00007447"/>
    </source>
</evidence>
<dbReference type="PROSITE" id="PS00141">
    <property type="entry name" value="ASP_PROTEASE"/>
    <property type="match status" value="1"/>
</dbReference>
<comment type="similarity">
    <text evidence="1 4">Belongs to the peptidase A1 family.</text>
</comment>
<dbReference type="PANTHER" id="PTHR47966:SF2">
    <property type="entry name" value="ASPERGILLOPEPSIN-1-RELATED"/>
    <property type="match status" value="1"/>
</dbReference>
<feature type="chain" id="PRO_5009749800" evidence="6">
    <location>
        <begin position="22"/>
        <end position="457"/>
    </location>
</feature>
<sequence>MANSKTIISVLFLLALATASAFLINTNFSITQIAVKVPAVHPAAIYAQIYTKFGISVPDHIALAARSGWTDSVAANPSINDLIYLTPIQIGDNTLQVCLDTGSANLWAYTPQTPSVGSHATYNPQTGRLMPGYDWFSTTGDQTTLRGRVFQDLVKIGHLSYPNQAIQVVDIITPRSAMYNPNQPQDGIFGLAFSSMNCVRPTKQKTFFANIKRFLNAPLFAFCLKHRTPSTIDFGWIDSRKYKGQIVWTDVNKRYRFWNISIDGFSIGRDPSSSIPFSAIVDTGSSINLLPEYIVNQYYKRIPDSYKSTQHGGYIFPCTQTSIIPDFSLKIGQYIAVTPGQLLKFSSNGTHCFGGIQSSPFSSLNILGEVFLKNHIERKGTTLDNRVPLGSAFGSFRQLDCYFGSQFDNQLGMADAMVEEPATTTRSGRVITPSTRAREAAGSDNINAVRTSKKSMT</sequence>
<feature type="region of interest" description="Disordered" evidence="5">
    <location>
        <begin position="436"/>
        <end position="457"/>
    </location>
</feature>
<comment type="caution">
    <text evidence="9">The sequence shown here is derived from an EMBL/GenBank/DDBJ whole genome shotgun (WGS) entry which is preliminary data.</text>
</comment>
<dbReference type="Pfam" id="PF00026">
    <property type="entry name" value="Asp"/>
    <property type="match status" value="1"/>
</dbReference>
<protein>
    <submittedName>
        <fullName evidence="9">Aspartic protease pep1</fullName>
    </submittedName>
</protein>
<organism evidence="9">
    <name type="scientific">Talaromyces marneffei PM1</name>
    <dbReference type="NCBI Taxonomy" id="1077442"/>
    <lineage>
        <taxon>Eukaryota</taxon>
        <taxon>Fungi</taxon>
        <taxon>Dikarya</taxon>
        <taxon>Ascomycota</taxon>
        <taxon>Pezizomycotina</taxon>
        <taxon>Eurotiomycetes</taxon>
        <taxon>Eurotiomycetidae</taxon>
        <taxon>Eurotiales</taxon>
        <taxon>Trichocomaceae</taxon>
        <taxon>Talaromyces</taxon>
        <taxon>Talaromyces sect. Talaromyces</taxon>
    </lineage>
</organism>
<accession>A0A093VIP5</accession>
<dbReference type="InterPro" id="IPR033121">
    <property type="entry name" value="PEPTIDASE_A1"/>
</dbReference>
<dbReference type="SUPFAM" id="SSF50630">
    <property type="entry name" value="Acid proteases"/>
    <property type="match status" value="1"/>
</dbReference>
<name>A0A093VIP5_TALMA</name>
<evidence type="ECO:0000256" key="4">
    <source>
        <dbReference type="RuleBase" id="RU000454"/>
    </source>
</evidence>
<feature type="signal peptide" evidence="6">
    <location>
        <begin position="1"/>
        <end position="21"/>
    </location>
</feature>
<dbReference type="PRINTS" id="PR00792">
    <property type="entry name" value="PEPSIN"/>
</dbReference>
<evidence type="ECO:0000256" key="6">
    <source>
        <dbReference type="SAM" id="SignalP"/>
    </source>
</evidence>
<proteinExistence type="inferred from homology"/>
<dbReference type="GO" id="GO:0006508">
    <property type="term" value="P:proteolysis"/>
    <property type="evidence" value="ECO:0007669"/>
    <property type="project" value="UniProtKB-KW"/>
</dbReference>
<dbReference type="GO" id="GO:0004190">
    <property type="term" value="F:aspartic-type endopeptidase activity"/>
    <property type="evidence" value="ECO:0007669"/>
    <property type="project" value="UniProtKB-KW"/>
</dbReference>
<gene>
    <name evidence="9" type="ORF">GQ26_0043530</name>
    <name evidence="8" type="ORF">GQ26_0890020</name>
</gene>
<dbReference type="Gene3D" id="2.40.70.10">
    <property type="entry name" value="Acid Proteases"/>
    <property type="match status" value="2"/>
</dbReference>
<reference evidence="9" key="2">
    <citation type="journal article" date="2014" name="PLoS Genet.">
        <title>Signature gene expression reveals novel clues to the molecular mechanisms of dimorphic transition in Penicillium marneffei.</title>
        <authorList>
            <person name="Yang E."/>
            <person name="Wang G."/>
            <person name="Cai J."/>
            <person name="Woo P.C."/>
            <person name="Lau S.K."/>
            <person name="Yuen K.-Y."/>
            <person name="Chow W.-N."/>
            <person name="Lin X."/>
        </authorList>
    </citation>
    <scope>NUCLEOTIDE SEQUENCE</scope>
    <source>
        <strain evidence="9">PM1</strain>
    </source>
</reference>
<reference key="1">
    <citation type="journal article" date="2014" name="PLoS Genet.">
        <title>Signature Gene Expression Reveals Novel Clues to the Molecular Mechanisms of Dimorphic Transition in Penicillium marneffei.</title>
        <authorList>
            <person name="Yang E."/>
            <person name="Wang G."/>
            <person name="Cai J."/>
            <person name="Woo P.C."/>
            <person name="Lau S.K."/>
            <person name="Yuen K.-Y."/>
            <person name="Chow W.-N."/>
            <person name="Lin X."/>
        </authorList>
    </citation>
    <scope>NUCLEOTIDE SEQUENCE [LARGE SCALE GENOMIC DNA]</scope>
    <source>
        <strain>PM1</strain>
    </source>
</reference>
<dbReference type="PANTHER" id="PTHR47966">
    <property type="entry name" value="BETA-SITE APP-CLEAVING ENZYME, ISOFORM A-RELATED"/>
    <property type="match status" value="1"/>
</dbReference>
<dbReference type="HOGENOM" id="CLU_013253_0_1_1"/>
<dbReference type="EMBL" id="JPOX01000089">
    <property type="protein sequence ID" value="KFX40868.1"/>
    <property type="molecule type" value="Genomic_DNA"/>
</dbReference>
<dbReference type="PROSITE" id="PS51767">
    <property type="entry name" value="PEPTIDASE_A1"/>
    <property type="match status" value="1"/>
</dbReference>
<dbReference type="InterPro" id="IPR001461">
    <property type="entry name" value="Aspartic_peptidase_A1"/>
</dbReference>
<evidence type="ECO:0000313" key="9">
    <source>
        <dbReference type="EMBL" id="KFX52020.1"/>
    </source>
</evidence>
<evidence type="ECO:0000259" key="7">
    <source>
        <dbReference type="PROSITE" id="PS51767"/>
    </source>
</evidence>
<dbReference type="AlphaFoldDB" id="A0A093VIP5"/>
<keyword evidence="4 9" id="KW-0645">Protease</keyword>
<evidence type="ECO:0000313" key="8">
    <source>
        <dbReference type="EMBL" id="KFX40868.1"/>
    </source>
</evidence>